<dbReference type="SUPFAM" id="SSF47384">
    <property type="entry name" value="Homodimeric domain of signal transducing histidine kinase"/>
    <property type="match status" value="1"/>
</dbReference>
<dbReference type="PRINTS" id="PR00344">
    <property type="entry name" value="BCTRLSENSOR"/>
</dbReference>
<name>E0UF34_GLOV7</name>
<reference evidence="10" key="1">
    <citation type="journal article" date="2011" name="MBio">
        <title>Novel metabolic attributes of the genus Cyanothece, comprising a group of unicellular nitrogen-fixing Cyanobacteria.</title>
        <authorList>
            <person name="Bandyopadhyay A."/>
            <person name="Elvitigala T."/>
            <person name="Welsh E."/>
            <person name="Stockel J."/>
            <person name="Liberton M."/>
            <person name="Min H."/>
            <person name="Sherman L.A."/>
            <person name="Pakrasi H.B."/>
        </authorList>
    </citation>
    <scope>NUCLEOTIDE SEQUENCE [LARGE SCALE GENOMIC DNA]</scope>
    <source>
        <strain evidence="10">PCC 7822</strain>
    </source>
</reference>
<dbReference type="PANTHER" id="PTHR43711">
    <property type="entry name" value="TWO-COMPONENT HISTIDINE KINASE"/>
    <property type="match status" value="1"/>
</dbReference>
<keyword evidence="4" id="KW-0808">Transferase</keyword>
<dbReference type="InterPro" id="IPR003661">
    <property type="entry name" value="HisK_dim/P_dom"/>
</dbReference>
<organism evidence="9 10">
    <name type="scientific">Gloeothece verrucosa (strain PCC 7822)</name>
    <name type="common">Cyanothece sp. (strain PCC 7822)</name>
    <dbReference type="NCBI Taxonomy" id="497965"/>
    <lineage>
        <taxon>Bacteria</taxon>
        <taxon>Bacillati</taxon>
        <taxon>Cyanobacteriota</taxon>
        <taxon>Cyanophyceae</taxon>
        <taxon>Oscillatoriophycideae</taxon>
        <taxon>Chroococcales</taxon>
        <taxon>Aphanothecaceae</taxon>
        <taxon>Gloeothece</taxon>
        <taxon>Gloeothece verrucosa</taxon>
    </lineage>
</organism>
<keyword evidence="7" id="KW-1133">Transmembrane helix</keyword>
<proteinExistence type="predicted"/>
<dbReference type="OrthoDB" id="9813151at2"/>
<dbReference type="PANTHER" id="PTHR43711:SF1">
    <property type="entry name" value="HISTIDINE KINASE 1"/>
    <property type="match status" value="1"/>
</dbReference>
<keyword evidence="10" id="KW-1185">Reference proteome</keyword>
<dbReference type="Gene3D" id="1.10.287.130">
    <property type="match status" value="1"/>
</dbReference>
<evidence type="ECO:0000256" key="2">
    <source>
        <dbReference type="ARBA" id="ARBA00012438"/>
    </source>
</evidence>
<dbReference type="InterPro" id="IPR036097">
    <property type="entry name" value="HisK_dim/P_sf"/>
</dbReference>
<sequence>MFQGLRFRLLASYLSVMAAILSFFSLWVSIRFTYGLFQQSQQLDDKLKLIAQTAAADFSEVETKGNDYLKKYELSEEQSIEWFDEDKQMIASKGGFTLSFPPQTEHRLKVINLDRKSLPIRFYTLAVFNHEKISDPSTPDGYIRVSQTTENITTVQNQLLSQLTTGILFSLILSGVGGFWLTKKATTPVEETYQNLKQFTADASHELRNPLTAISTSIEVMLNHPERIHPKDVKKLAAIAKATEHMTRLTQDLLFLARTDGEIALVENPWQSISLNQILENLIDLLEPLAEDKEVKLNYEALTTVSVMGDPSQLSRLFSNLLQNAIQYTPPKGQVTLSLTKQNRLCYVSVQDTGIGIAPEELPFIFNRFWRADKARTRREGGSGLGLSIVAAIAQRHGGKITVSSEVGVGSCFKVQLPIYYGT</sequence>
<dbReference type="InterPro" id="IPR004358">
    <property type="entry name" value="Sig_transdc_His_kin-like_C"/>
</dbReference>
<evidence type="ECO:0000256" key="6">
    <source>
        <dbReference type="ARBA" id="ARBA00023012"/>
    </source>
</evidence>
<dbReference type="GO" id="GO:0000155">
    <property type="term" value="F:phosphorelay sensor kinase activity"/>
    <property type="evidence" value="ECO:0007669"/>
    <property type="project" value="InterPro"/>
</dbReference>
<dbReference type="InterPro" id="IPR036890">
    <property type="entry name" value="HATPase_C_sf"/>
</dbReference>
<dbReference type="Pfam" id="PF02518">
    <property type="entry name" value="HATPase_c"/>
    <property type="match status" value="1"/>
</dbReference>
<keyword evidence="7" id="KW-0472">Membrane</keyword>
<evidence type="ECO:0000256" key="5">
    <source>
        <dbReference type="ARBA" id="ARBA00022777"/>
    </source>
</evidence>
<dbReference type="EC" id="2.7.13.3" evidence="2"/>
<dbReference type="CDD" id="cd00082">
    <property type="entry name" value="HisKA"/>
    <property type="match status" value="1"/>
</dbReference>
<dbReference type="Pfam" id="PF00512">
    <property type="entry name" value="HisKA"/>
    <property type="match status" value="1"/>
</dbReference>
<keyword evidence="5 9" id="KW-0418">Kinase</keyword>
<evidence type="ECO:0000256" key="1">
    <source>
        <dbReference type="ARBA" id="ARBA00000085"/>
    </source>
</evidence>
<evidence type="ECO:0000313" key="9">
    <source>
        <dbReference type="EMBL" id="ADN14286.1"/>
    </source>
</evidence>
<evidence type="ECO:0000256" key="3">
    <source>
        <dbReference type="ARBA" id="ARBA00022553"/>
    </source>
</evidence>
<gene>
    <name evidence="9" type="ordered locus">Cyan7822_2308</name>
</gene>
<dbReference type="InterPro" id="IPR005467">
    <property type="entry name" value="His_kinase_dom"/>
</dbReference>
<evidence type="ECO:0000256" key="4">
    <source>
        <dbReference type="ARBA" id="ARBA00022679"/>
    </source>
</evidence>
<dbReference type="RefSeq" id="WP_013322391.1">
    <property type="nucleotide sequence ID" value="NC_014501.1"/>
</dbReference>
<dbReference type="InterPro" id="IPR003594">
    <property type="entry name" value="HATPase_dom"/>
</dbReference>
<feature type="transmembrane region" description="Helical" evidence="7">
    <location>
        <begin position="7"/>
        <end position="30"/>
    </location>
</feature>
<dbReference type="InterPro" id="IPR050736">
    <property type="entry name" value="Sensor_HK_Regulatory"/>
</dbReference>
<dbReference type="PROSITE" id="PS50109">
    <property type="entry name" value="HIS_KIN"/>
    <property type="match status" value="1"/>
</dbReference>
<keyword evidence="6" id="KW-0902">Two-component regulatory system</keyword>
<dbReference type="STRING" id="497965.Cyan7822_2308"/>
<protein>
    <recommendedName>
        <fullName evidence="2">histidine kinase</fullName>
        <ecNumber evidence="2">2.7.13.3</ecNumber>
    </recommendedName>
</protein>
<evidence type="ECO:0000313" key="10">
    <source>
        <dbReference type="Proteomes" id="UP000008206"/>
    </source>
</evidence>
<dbReference type="Proteomes" id="UP000008206">
    <property type="component" value="Chromosome"/>
</dbReference>
<keyword evidence="7" id="KW-0812">Transmembrane</keyword>
<dbReference type="eggNOG" id="COG5002">
    <property type="taxonomic scope" value="Bacteria"/>
</dbReference>
<accession>E0UF34</accession>
<dbReference type="FunFam" id="3.30.565.10:FF:000006">
    <property type="entry name" value="Sensor histidine kinase WalK"/>
    <property type="match status" value="1"/>
</dbReference>
<feature type="domain" description="Histidine kinase" evidence="8">
    <location>
        <begin position="202"/>
        <end position="421"/>
    </location>
</feature>
<dbReference type="HOGENOM" id="CLU_000445_89_6_3"/>
<dbReference type="CDD" id="cd00075">
    <property type="entry name" value="HATPase"/>
    <property type="match status" value="1"/>
</dbReference>
<dbReference type="SUPFAM" id="SSF55874">
    <property type="entry name" value="ATPase domain of HSP90 chaperone/DNA topoisomerase II/histidine kinase"/>
    <property type="match status" value="1"/>
</dbReference>
<keyword evidence="3" id="KW-0597">Phosphoprotein</keyword>
<dbReference type="SMART" id="SM00387">
    <property type="entry name" value="HATPase_c"/>
    <property type="match status" value="1"/>
</dbReference>
<dbReference type="AlphaFoldDB" id="E0UF34"/>
<comment type="catalytic activity">
    <reaction evidence="1">
        <text>ATP + protein L-histidine = ADP + protein N-phospho-L-histidine.</text>
        <dbReference type="EC" id="2.7.13.3"/>
    </reaction>
</comment>
<dbReference type="SMART" id="SM00388">
    <property type="entry name" value="HisKA"/>
    <property type="match status" value="1"/>
</dbReference>
<evidence type="ECO:0000259" key="8">
    <source>
        <dbReference type="PROSITE" id="PS50109"/>
    </source>
</evidence>
<dbReference type="Gene3D" id="3.30.565.10">
    <property type="entry name" value="Histidine kinase-like ATPase, C-terminal domain"/>
    <property type="match status" value="1"/>
</dbReference>
<dbReference type="EMBL" id="CP002198">
    <property type="protein sequence ID" value="ADN14286.1"/>
    <property type="molecule type" value="Genomic_DNA"/>
</dbReference>
<dbReference type="KEGG" id="cyj:Cyan7822_2308"/>
<evidence type="ECO:0000256" key="7">
    <source>
        <dbReference type="SAM" id="Phobius"/>
    </source>
</evidence>